<dbReference type="Pfam" id="PF20536">
    <property type="entry name" value="DUF6751"/>
    <property type="match status" value="1"/>
</dbReference>
<dbReference type="RefSeq" id="WP_084230515.1">
    <property type="nucleotide sequence ID" value="NZ_FWWR01000009.1"/>
</dbReference>
<reference evidence="2" key="1">
    <citation type="submission" date="2017-04" db="EMBL/GenBank/DDBJ databases">
        <authorList>
            <person name="Varghese N."/>
            <person name="Submissions S."/>
        </authorList>
    </citation>
    <scope>NUCLEOTIDE SEQUENCE [LARGE SCALE GENOMIC DNA]</scope>
    <source>
        <strain evidence="2">DSM 20463</strain>
    </source>
</reference>
<keyword evidence="2" id="KW-1185">Reference proteome</keyword>
<dbReference type="InterPro" id="IPR046639">
    <property type="entry name" value="DUF6751"/>
</dbReference>
<dbReference type="STRING" id="573058.SAMN00017477_0877"/>
<dbReference type="Proteomes" id="UP000192368">
    <property type="component" value="Unassembled WGS sequence"/>
</dbReference>
<evidence type="ECO:0000313" key="2">
    <source>
        <dbReference type="Proteomes" id="UP000192368"/>
    </source>
</evidence>
<organism evidence="1 2">
    <name type="scientific">Peptoniphilus asaccharolyticus DSM 20463</name>
    <dbReference type="NCBI Taxonomy" id="573058"/>
    <lineage>
        <taxon>Bacteria</taxon>
        <taxon>Bacillati</taxon>
        <taxon>Bacillota</taxon>
        <taxon>Tissierellia</taxon>
        <taxon>Tissierellales</taxon>
        <taxon>Peptoniphilaceae</taxon>
        <taxon>Peptoniphilus</taxon>
    </lineage>
</organism>
<protein>
    <submittedName>
        <fullName evidence="1">Uncharacterized protein</fullName>
    </submittedName>
</protein>
<dbReference type="AlphaFoldDB" id="A0A1W1UZ37"/>
<proteinExistence type="predicted"/>
<dbReference type="EMBL" id="FWWR01000009">
    <property type="protein sequence ID" value="SMB86329.1"/>
    <property type="molecule type" value="Genomic_DNA"/>
</dbReference>
<name>A0A1W1UZ37_PEPAS</name>
<gene>
    <name evidence="1" type="ORF">SAMN00017477_0877</name>
</gene>
<dbReference type="OrthoDB" id="1691090at2"/>
<accession>A0A1W1UZ37</accession>
<sequence>MLTNCDVTIYNKYIENRETKYKKSYIKNVHWEDSEGFNILKSGLTSADKSKIYIPFYSCGDYKTPIEFKKSKEGFTLKSEDVIVKGLIEDEFTTIKDLEKNYDYVRLITTVDVRDYGSENMKHFEVGGK</sequence>
<evidence type="ECO:0000313" key="1">
    <source>
        <dbReference type="EMBL" id="SMB86329.1"/>
    </source>
</evidence>